<gene>
    <name evidence="12" type="ORF">B4U80_00240</name>
</gene>
<feature type="transmembrane region" description="Helical" evidence="10">
    <location>
        <begin position="244"/>
        <end position="265"/>
    </location>
</feature>
<evidence type="ECO:0000256" key="5">
    <source>
        <dbReference type="ARBA" id="ARBA00023065"/>
    </source>
</evidence>
<accession>A0A443SG37</accession>
<reference evidence="12 13" key="1">
    <citation type="journal article" date="2018" name="Gigascience">
        <title>Genomes of trombidid mites reveal novel predicted allergens and laterally-transferred genes associated with secondary metabolism.</title>
        <authorList>
            <person name="Dong X."/>
            <person name="Chaisiri K."/>
            <person name="Xia D."/>
            <person name="Armstrong S.D."/>
            <person name="Fang Y."/>
            <person name="Donnelly M.J."/>
            <person name="Kadowaki T."/>
            <person name="McGarry J.W."/>
            <person name="Darby A.C."/>
            <person name="Makepeace B.L."/>
        </authorList>
    </citation>
    <scope>NUCLEOTIDE SEQUENCE [LARGE SCALE GENOMIC DNA]</scope>
    <source>
        <strain evidence="12">UoL-UT</strain>
    </source>
</reference>
<dbReference type="EMBL" id="NCKV01002733">
    <property type="protein sequence ID" value="RWS26465.1"/>
    <property type="molecule type" value="Genomic_DNA"/>
</dbReference>
<feature type="transmembrane region" description="Helical" evidence="10">
    <location>
        <begin position="80"/>
        <end position="101"/>
    </location>
</feature>
<feature type="compositionally biased region" description="Basic and acidic residues" evidence="9">
    <location>
        <begin position="401"/>
        <end position="423"/>
    </location>
</feature>
<dbReference type="AlphaFoldDB" id="A0A443SG37"/>
<proteinExistence type="inferred from homology"/>
<sequence length="423" mass="47897">MSEQVYFRRMTIGPFRETLVIRLRDLEKSVHEMIQKGQTTQSDTKTWTFVNALFYCATIFTTIGYGTICPITPWGKVATILYSIIGIPLTLMVLTDFGKLFTRMIKRFFKFCRKIFMAKKLKKVRQVGRRATAVPGQFMTVAWDSVNKRFTTVDVPKEDNNNANNVDVENNRYSTGYKSPMFLAPPTNTHQMGPKTPVVVTGPKSPIVVTSPTPPMTAYVETRPGTPNDTIPAASYDDEDEFNLPVSLALLMLLIYMLLGSLIFMKTDKWSILDSFYFVFISMSTIGLGDLTPQNSLVMIIASIYLLFGLALTSMCINVVQEKLSESFHRAKIRIAGNMGLDVQQIMAREGSEQPPDKREKSVERREKSVDKSDKKKEKESDKKDDKNVGFTLQDNNIGKSLKDRREKREKSTDTDTSSRKGT</sequence>
<dbReference type="InterPro" id="IPR013099">
    <property type="entry name" value="K_chnl_dom"/>
</dbReference>
<dbReference type="GO" id="GO:0015271">
    <property type="term" value="F:outward rectifier potassium channel activity"/>
    <property type="evidence" value="ECO:0007669"/>
    <property type="project" value="TreeGrafter"/>
</dbReference>
<dbReference type="VEuPathDB" id="VectorBase:LDEU005576"/>
<evidence type="ECO:0000313" key="13">
    <source>
        <dbReference type="Proteomes" id="UP000288716"/>
    </source>
</evidence>
<protein>
    <submittedName>
        <fullName evidence="12">TWiK family of potassium channels protein 18-like protein</fullName>
    </submittedName>
</protein>
<dbReference type="PRINTS" id="PR01333">
    <property type="entry name" value="2POREKCHANEL"/>
</dbReference>
<evidence type="ECO:0000256" key="2">
    <source>
        <dbReference type="ARBA" id="ARBA00022448"/>
    </source>
</evidence>
<comment type="caution">
    <text evidence="12">The sequence shown here is derived from an EMBL/GenBank/DDBJ whole genome shotgun (WGS) entry which is preliminary data.</text>
</comment>
<keyword evidence="4 10" id="KW-1133">Transmembrane helix</keyword>
<dbReference type="OrthoDB" id="297496at2759"/>
<feature type="transmembrane region" description="Helical" evidence="10">
    <location>
        <begin position="297"/>
        <end position="320"/>
    </location>
</feature>
<keyword evidence="5 8" id="KW-0406">Ion transport</keyword>
<comment type="subcellular location">
    <subcellularLocation>
        <location evidence="1">Membrane</location>
        <topology evidence="1">Multi-pass membrane protein</topology>
    </subcellularLocation>
</comment>
<dbReference type="STRING" id="299467.A0A443SG37"/>
<dbReference type="PANTHER" id="PTHR11003">
    <property type="entry name" value="POTASSIUM CHANNEL, SUBFAMILY K"/>
    <property type="match status" value="1"/>
</dbReference>
<evidence type="ECO:0000256" key="8">
    <source>
        <dbReference type="RuleBase" id="RU003857"/>
    </source>
</evidence>
<keyword evidence="3 8" id="KW-0812">Transmembrane</keyword>
<evidence type="ECO:0000256" key="7">
    <source>
        <dbReference type="ARBA" id="ARBA00023303"/>
    </source>
</evidence>
<dbReference type="Pfam" id="PF07885">
    <property type="entry name" value="Ion_trans_2"/>
    <property type="match status" value="2"/>
</dbReference>
<keyword evidence="2 8" id="KW-0813">Transport</keyword>
<name>A0A443SG37_9ACAR</name>
<feature type="compositionally biased region" description="Basic and acidic residues" evidence="9">
    <location>
        <begin position="350"/>
        <end position="388"/>
    </location>
</feature>
<feature type="domain" description="Potassium channel" evidence="11">
    <location>
        <begin position="252"/>
        <end position="325"/>
    </location>
</feature>
<keyword evidence="13" id="KW-1185">Reference proteome</keyword>
<feature type="domain" description="Potassium channel" evidence="11">
    <location>
        <begin position="44"/>
        <end position="102"/>
    </location>
</feature>
<dbReference type="PANTHER" id="PTHR11003:SF335">
    <property type="entry name" value="POTASSIUM CHANNEL DOMAIN-CONTAINING PROTEIN"/>
    <property type="match status" value="1"/>
</dbReference>
<dbReference type="GO" id="GO:0022841">
    <property type="term" value="F:potassium ion leak channel activity"/>
    <property type="evidence" value="ECO:0007669"/>
    <property type="project" value="TreeGrafter"/>
</dbReference>
<organism evidence="12 13">
    <name type="scientific">Leptotrombidium deliense</name>
    <dbReference type="NCBI Taxonomy" id="299467"/>
    <lineage>
        <taxon>Eukaryota</taxon>
        <taxon>Metazoa</taxon>
        <taxon>Ecdysozoa</taxon>
        <taxon>Arthropoda</taxon>
        <taxon>Chelicerata</taxon>
        <taxon>Arachnida</taxon>
        <taxon>Acari</taxon>
        <taxon>Acariformes</taxon>
        <taxon>Trombidiformes</taxon>
        <taxon>Prostigmata</taxon>
        <taxon>Anystina</taxon>
        <taxon>Parasitengona</taxon>
        <taxon>Trombiculoidea</taxon>
        <taxon>Trombiculidae</taxon>
        <taxon>Leptotrombidium</taxon>
    </lineage>
</organism>
<feature type="region of interest" description="Disordered" evidence="9">
    <location>
        <begin position="348"/>
        <end position="423"/>
    </location>
</feature>
<dbReference type="InterPro" id="IPR003280">
    <property type="entry name" value="2pore_dom_K_chnl"/>
</dbReference>
<dbReference type="SUPFAM" id="SSF81324">
    <property type="entry name" value="Voltage-gated potassium channels"/>
    <property type="match status" value="2"/>
</dbReference>
<evidence type="ECO:0000313" key="12">
    <source>
        <dbReference type="EMBL" id="RWS26465.1"/>
    </source>
</evidence>
<evidence type="ECO:0000256" key="3">
    <source>
        <dbReference type="ARBA" id="ARBA00022692"/>
    </source>
</evidence>
<keyword evidence="6 10" id="KW-0472">Membrane</keyword>
<dbReference type="Gene3D" id="1.10.287.70">
    <property type="match status" value="1"/>
</dbReference>
<evidence type="ECO:0000256" key="10">
    <source>
        <dbReference type="SAM" id="Phobius"/>
    </source>
</evidence>
<evidence type="ECO:0000256" key="1">
    <source>
        <dbReference type="ARBA" id="ARBA00004141"/>
    </source>
</evidence>
<keyword evidence="7 8" id="KW-0407">Ion channel</keyword>
<comment type="similarity">
    <text evidence="8">Belongs to the two pore domain potassium channel (TC 1.A.1.8) family.</text>
</comment>
<dbReference type="Proteomes" id="UP000288716">
    <property type="component" value="Unassembled WGS sequence"/>
</dbReference>
<dbReference type="GO" id="GO:0030322">
    <property type="term" value="P:stabilization of membrane potential"/>
    <property type="evidence" value="ECO:0007669"/>
    <property type="project" value="TreeGrafter"/>
</dbReference>
<feature type="transmembrane region" description="Helical" evidence="10">
    <location>
        <begin position="46"/>
        <end position="68"/>
    </location>
</feature>
<evidence type="ECO:0000259" key="11">
    <source>
        <dbReference type="Pfam" id="PF07885"/>
    </source>
</evidence>
<evidence type="ECO:0000256" key="6">
    <source>
        <dbReference type="ARBA" id="ARBA00023136"/>
    </source>
</evidence>
<dbReference type="GO" id="GO:0005886">
    <property type="term" value="C:plasma membrane"/>
    <property type="evidence" value="ECO:0007669"/>
    <property type="project" value="TreeGrafter"/>
</dbReference>
<evidence type="ECO:0000256" key="4">
    <source>
        <dbReference type="ARBA" id="ARBA00022989"/>
    </source>
</evidence>
<evidence type="ECO:0000256" key="9">
    <source>
        <dbReference type="SAM" id="MobiDB-lite"/>
    </source>
</evidence>